<organism evidence="2 3">
    <name type="scientific">Microbacterium binotii</name>
    <dbReference type="NCBI Taxonomy" id="462710"/>
    <lineage>
        <taxon>Bacteria</taxon>
        <taxon>Bacillati</taxon>
        <taxon>Actinomycetota</taxon>
        <taxon>Actinomycetes</taxon>
        <taxon>Micrococcales</taxon>
        <taxon>Microbacteriaceae</taxon>
        <taxon>Microbacterium</taxon>
    </lineage>
</organism>
<protein>
    <submittedName>
        <fullName evidence="2">NYN domain-containing protein</fullName>
    </submittedName>
</protein>
<keyword evidence="3" id="KW-1185">Reference proteome</keyword>
<evidence type="ECO:0000313" key="3">
    <source>
        <dbReference type="Proteomes" id="UP001500274"/>
    </source>
</evidence>
<evidence type="ECO:0000313" key="2">
    <source>
        <dbReference type="EMBL" id="GAA2576920.1"/>
    </source>
</evidence>
<dbReference type="InterPro" id="IPR021139">
    <property type="entry name" value="NYN"/>
</dbReference>
<name>A0ABN3PBA5_9MICO</name>
<evidence type="ECO:0000259" key="1">
    <source>
        <dbReference type="Pfam" id="PF01936"/>
    </source>
</evidence>
<feature type="domain" description="NYN" evidence="1">
    <location>
        <begin position="26"/>
        <end position="161"/>
    </location>
</feature>
<comment type="caution">
    <text evidence="2">The sequence shown here is derived from an EMBL/GenBank/DDBJ whole genome shotgun (WGS) entry which is preliminary data.</text>
</comment>
<sequence>MRPAGGGVSESVATGEQNMAQAEATTWLLVDGENIDATLGGSILGRRPQPDERPRWDRLLAFVERTWGGRARGLFFLNASTNLPMTFVQALTALGFEPVPLSGPADAKVVDIAIQRTLRALRERDDDVVLVSHDGDFVEDLAPLADGERRVGVLAFNEFRNTGYAALGGVTFFDIEHDAQAFDAPLPRIRVIPIEEFDPTQFLR</sequence>
<dbReference type="Gene3D" id="3.40.50.1010">
    <property type="entry name" value="5'-nuclease"/>
    <property type="match status" value="1"/>
</dbReference>
<dbReference type="Proteomes" id="UP001500274">
    <property type="component" value="Unassembled WGS sequence"/>
</dbReference>
<dbReference type="Pfam" id="PF01936">
    <property type="entry name" value="NYN"/>
    <property type="match status" value="1"/>
</dbReference>
<gene>
    <name evidence="2" type="ORF">GCM10009862_15310</name>
</gene>
<accession>A0ABN3PBA5</accession>
<reference evidence="2 3" key="1">
    <citation type="journal article" date="2019" name="Int. J. Syst. Evol. Microbiol.">
        <title>The Global Catalogue of Microorganisms (GCM) 10K type strain sequencing project: providing services to taxonomists for standard genome sequencing and annotation.</title>
        <authorList>
            <consortium name="The Broad Institute Genomics Platform"/>
            <consortium name="The Broad Institute Genome Sequencing Center for Infectious Disease"/>
            <person name="Wu L."/>
            <person name="Ma J."/>
        </authorList>
    </citation>
    <scope>NUCLEOTIDE SEQUENCE [LARGE SCALE GENOMIC DNA]</scope>
    <source>
        <strain evidence="2 3">JCM 16365</strain>
    </source>
</reference>
<dbReference type="EMBL" id="BAAARI010000011">
    <property type="protein sequence ID" value="GAA2576920.1"/>
    <property type="molecule type" value="Genomic_DNA"/>
</dbReference>
<proteinExistence type="predicted"/>